<evidence type="ECO:0000313" key="1">
    <source>
        <dbReference type="EMBL" id="MBA0086094.1"/>
    </source>
</evidence>
<organism evidence="1 2">
    <name type="scientific">Candidatus Acidiferrum panamense</name>
    <dbReference type="NCBI Taxonomy" id="2741543"/>
    <lineage>
        <taxon>Bacteria</taxon>
        <taxon>Pseudomonadati</taxon>
        <taxon>Acidobacteriota</taxon>
        <taxon>Terriglobia</taxon>
        <taxon>Candidatus Acidiferrales</taxon>
        <taxon>Candidatus Acidiferrum</taxon>
    </lineage>
</organism>
<comment type="caution">
    <text evidence="1">The sequence shown here is derived from an EMBL/GenBank/DDBJ whole genome shotgun (WGS) entry which is preliminary data.</text>
</comment>
<keyword evidence="2" id="KW-1185">Reference proteome</keyword>
<dbReference type="Proteomes" id="UP000567293">
    <property type="component" value="Unassembled WGS sequence"/>
</dbReference>
<name>A0A7V8NRA1_9BACT</name>
<feature type="non-terminal residue" evidence="1">
    <location>
        <position position="109"/>
    </location>
</feature>
<protein>
    <submittedName>
        <fullName evidence="1">Uncharacterized protein</fullName>
    </submittedName>
</protein>
<gene>
    <name evidence="1" type="ORF">HRJ53_13985</name>
</gene>
<accession>A0A7V8NRA1</accession>
<evidence type="ECO:0000313" key="2">
    <source>
        <dbReference type="Proteomes" id="UP000567293"/>
    </source>
</evidence>
<dbReference type="AlphaFoldDB" id="A0A7V8NRA1"/>
<proteinExistence type="predicted"/>
<sequence length="109" mass="12007">MLSLVPGLIRAQGSSGFAGSGEGTDIVTENLKRVAATTEQILEILNRDVGLMVELKRWIAQDAGESGQVLEESDLNDNALAQRLNQDLRTRVIATRLLRRYGYLLPQLN</sequence>
<reference evidence="1" key="1">
    <citation type="submission" date="2020-06" db="EMBL/GenBank/DDBJ databases">
        <title>Legume-microbial interactions unlock mineral nutrients during tropical forest succession.</title>
        <authorList>
            <person name="Epihov D.Z."/>
        </authorList>
    </citation>
    <scope>NUCLEOTIDE SEQUENCE [LARGE SCALE GENOMIC DNA]</scope>
    <source>
        <strain evidence="1">Pan2503</strain>
    </source>
</reference>
<dbReference type="EMBL" id="JACDQQ010001354">
    <property type="protein sequence ID" value="MBA0086094.1"/>
    <property type="molecule type" value="Genomic_DNA"/>
</dbReference>